<proteinExistence type="predicted"/>
<dbReference type="AlphaFoldDB" id="A0A2P2LCK4"/>
<sequence>MLLSLAAMQQAPPILQHTMFTKL</sequence>
<evidence type="ECO:0000313" key="1">
    <source>
        <dbReference type="EMBL" id="MBX15706.1"/>
    </source>
</evidence>
<name>A0A2P2LCK4_RHIMU</name>
<accession>A0A2P2LCK4</accession>
<organism evidence="1">
    <name type="scientific">Rhizophora mucronata</name>
    <name type="common">Asiatic mangrove</name>
    <dbReference type="NCBI Taxonomy" id="61149"/>
    <lineage>
        <taxon>Eukaryota</taxon>
        <taxon>Viridiplantae</taxon>
        <taxon>Streptophyta</taxon>
        <taxon>Embryophyta</taxon>
        <taxon>Tracheophyta</taxon>
        <taxon>Spermatophyta</taxon>
        <taxon>Magnoliopsida</taxon>
        <taxon>eudicotyledons</taxon>
        <taxon>Gunneridae</taxon>
        <taxon>Pentapetalae</taxon>
        <taxon>rosids</taxon>
        <taxon>fabids</taxon>
        <taxon>Malpighiales</taxon>
        <taxon>Rhizophoraceae</taxon>
        <taxon>Rhizophora</taxon>
    </lineage>
</organism>
<dbReference type="EMBL" id="GGEC01035222">
    <property type="protein sequence ID" value="MBX15706.1"/>
    <property type="molecule type" value="Transcribed_RNA"/>
</dbReference>
<protein>
    <submittedName>
        <fullName evidence="1">Uncharacterized protein</fullName>
    </submittedName>
</protein>
<reference evidence="1" key="1">
    <citation type="submission" date="2018-02" db="EMBL/GenBank/DDBJ databases">
        <title>Rhizophora mucronata_Transcriptome.</title>
        <authorList>
            <person name="Meera S.P."/>
            <person name="Sreeshan A."/>
            <person name="Augustine A."/>
        </authorList>
    </citation>
    <scope>NUCLEOTIDE SEQUENCE</scope>
    <source>
        <tissue evidence="1">Leaf</tissue>
    </source>
</reference>